<dbReference type="RefSeq" id="XP_001008988.2">
    <property type="nucleotide sequence ID" value="XM_001008988.2"/>
</dbReference>
<dbReference type="STRING" id="312017.Q22UE4"/>
<reference evidence="4" key="1">
    <citation type="journal article" date="2006" name="PLoS Biol.">
        <title>Macronuclear genome sequence of the ciliate Tetrahymena thermophila, a model eukaryote.</title>
        <authorList>
            <person name="Eisen J.A."/>
            <person name="Coyne R.S."/>
            <person name="Wu M."/>
            <person name="Wu D."/>
            <person name="Thiagarajan M."/>
            <person name="Wortman J.R."/>
            <person name="Badger J.H."/>
            <person name="Ren Q."/>
            <person name="Amedeo P."/>
            <person name="Jones K.M."/>
            <person name="Tallon L.J."/>
            <person name="Delcher A.L."/>
            <person name="Salzberg S.L."/>
            <person name="Silva J.C."/>
            <person name="Haas B.J."/>
            <person name="Majoros W.H."/>
            <person name="Farzad M."/>
            <person name="Carlton J.M."/>
            <person name="Smith R.K. Jr."/>
            <person name="Garg J."/>
            <person name="Pearlman R.E."/>
            <person name="Karrer K.M."/>
            <person name="Sun L."/>
            <person name="Manning G."/>
            <person name="Elde N.C."/>
            <person name="Turkewitz A.P."/>
            <person name="Asai D.J."/>
            <person name="Wilkes D.E."/>
            <person name="Wang Y."/>
            <person name="Cai H."/>
            <person name="Collins K."/>
            <person name="Stewart B.A."/>
            <person name="Lee S.R."/>
            <person name="Wilamowska K."/>
            <person name="Weinberg Z."/>
            <person name="Ruzzo W.L."/>
            <person name="Wloga D."/>
            <person name="Gaertig J."/>
            <person name="Frankel J."/>
            <person name="Tsao C.-C."/>
            <person name="Gorovsky M.A."/>
            <person name="Keeling P.J."/>
            <person name="Waller R.F."/>
            <person name="Patron N.J."/>
            <person name="Cherry J.M."/>
            <person name="Stover N.A."/>
            <person name="Krieger C.J."/>
            <person name="del Toro C."/>
            <person name="Ryder H.F."/>
            <person name="Williamson S.C."/>
            <person name="Barbeau R.A."/>
            <person name="Hamilton E.P."/>
            <person name="Orias E."/>
        </authorList>
    </citation>
    <scope>NUCLEOTIDE SEQUENCE [LARGE SCALE GENOMIC DNA]</scope>
    <source>
        <strain evidence="4">SB210</strain>
    </source>
</reference>
<proteinExistence type="predicted"/>
<feature type="transmembrane region" description="Helical" evidence="2">
    <location>
        <begin position="48"/>
        <end position="68"/>
    </location>
</feature>
<dbReference type="EMBL" id="GG662830">
    <property type="protein sequence ID" value="EAR88743.2"/>
    <property type="molecule type" value="Genomic_DNA"/>
</dbReference>
<feature type="region of interest" description="Disordered" evidence="1">
    <location>
        <begin position="1117"/>
        <end position="1140"/>
    </location>
</feature>
<dbReference type="InParanoid" id="Q22UE4"/>
<feature type="transmembrane region" description="Helical" evidence="2">
    <location>
        <begin position="147"/>
        <end position="165"/>
    </location>
</feature>
<name>Q22UE4_TETTS</name>
<evidence type="ECO:0000256" key="2">
    <source>
        <dbReference type="SAM" id="Phobius"/>
    </source>
</evidence>
<feature type="transmembrane region" description="Helical" evidence="2">
    <location>
        <begin position="101"/>
        <end position="126"/>
    </location>
</feature>
<feature type="transmembrane region" description="Helical" evidence="2">
    <location>
        <begin position="1187"/>
        <end position="1210"/>
    </location>
</feature>
<feature type="transmembrane region" description="Helical" evidence="2">
    <location>
        <begin position="1740"/>
        <end position="1760"/>
    </location>
</feature>
<protein>
    <submittedName>
        <fullName evidence="3">Transmembrane protein, putative</fullName>
    </submittedName>
</protein>
<feature type="transmembrane region" description="Helical" evidence="2">
    <location>
        <begin position="1385"/>
        <end position="1406"/>
    </location>
</feature>
<feature type="transmembrane region" description="Helical" evidence="2">
    <location>
        <begin position="265"/>
        <end position="282"/>
    </location>
</feature>
<feature type="transmembrane region" description="Helical" evidence="2">
    <location>
        <begin position="212"/>
        <end position="230"/>
    </location>
</feature>
<keyword evidence="2" id="KW-1133">Transmembrane helix</keyword>
<dbReference type="Proteomes" id="UP000009168">
    <property type="component" value="Unassembled WGS sequence"/>
</dbReference>
<organism evidence="3 4">
    <name type="scientific">Tetrahymena thermophila (strain SB210)</name>
    <dbReference type="NCBI Taxonomy" id="312017"/>
    <lineage>
        <taxon>Eukaryota</taxon>
        <taxon>Sar</taxon>
        <taxon>Alveolata</taxon>
        <taxon>Ciliophora</taxon>
        <taxon>Intramacronucleata</taxon>
        <taxon>Oligohymenophorea</taxon>
        <taxon>Hymenostomatida</taxon>
        <taxon>Tetrahymenina</taxon>
        <taxon>Tetrahymenidae</taxon>
        <taxon>Tetrahymena</taxon>
    </lineage>
</organism>
<keyword evidence="2" id="KW-0472">Membrane</keyword>
<keyword evidence="2 3" id="KW-0812">Transmembrane</keyword>
<feature type="transmembrane region" description="Helical" evidence="2">
    <location>
        <begin position="1708"/>
        <end position="1728"/>
    </location>
</feature>
<dbReference type="KEGG" id="tet:TTHERM_00259380"/>
<evidence type="ECO:0000313" key="3">
    <source>
        <dbReference type="EMBL" id="EAR88743.2"/>
    </source>
</evidence>
<keyword evidence="4" id="KW-1185">Reference proteome</keyword>
<feature type="transmembrane region" description="Helical" evidence="2">
    <location>
        <begin position="1507"/>
        <end position="1535"/>
    </location>
</feature>
<feature type="transmembrane region" description="Helical" evidence="2">
    <location>
        <begin position="288"/>
        <end position="308"/>
    </location>
</feature>
<evidence type="ECO:0000313" key="4">
    <source>
        <dbReference type="Proteomes" id="UP000009168"/>
    </source>
</evidence>
<gene>
    <name evidence="3" type="ORF">TTHERM_00259380</name>
</gene>
<evidence type="ECO:0000256" key="1">
    <source>
        <dbReference type="SAM" id="MobiDB-lite"/>
    </source>
</evidence>
<dbReference type="HOGENOM" id="CLU_240893_0_0_1"/>
<sequence length="1804" mass="211251">MDNHKELVFQGEVSPFSKKINFGKKSKGYLINVIVQSLKYGFSSCVPYQLLFIVFIITLSIVELSFLIDLRFNNENHTQQNRFIDLVRISRLNSNITYQQIIIITNFIFIVIKLIVCALSVIKAAFFIARRKQWNSFFKVQQLINSLFQYILLIPCWYVSMNFAFGNTGASFMKGLSYFNLAFTPFIGYLIERKSIGYSFLSNNYSQKNIQFLGQINFILTLIMIIIYRISSSRILCLFVAFKQIFKIAFLVFRSEFQKQQIELVNIINQTIILVISLIYLVNQQEEASFLGAIIGIGLSFKIGITIFKQRSQKILQCLLKISDPQKAISAYELISCNMFLVEKINQIQENYALDQTGMIFEQIYINHIEKCQVNSSFPCFCNKYFNEIQYSRQQQFIDEQQRKNFILDFIDNSFTNFIARNNRRIDTSLLFSYQYFVIEMFKNPIKSYCNLEYIKTKLSNQEITVADVITLDEIQSLMRSVYSDQLLNLQCKNQNMNMMQIIYHERENRNVQIKIIGLMKKTGLFYNYLCQNQVNLSLIKEKAQLLCKEQKKVIQILNNLKRNSTNSSQVKDLCSIFYEIYCQEKYQHQINHFQSQFQLPDESFKNYRESEEENTYFKRKTVGISENQCVLFCSFIQGKCCIHLATDQFYQLFSSDSTTQVIMNVKGRNLCEFIPTEINTILNAFSLNSTSQIESKFLNTKNRFNFGLDDKGFIFPLKITSKLQKYGDEVGICYLLNRINKQNNYILLSMQGGIQAVSQNLFSIISSNLHIKLSYDAFRQFSITELIPLVSMIDSKEYENNDKYYSTLLIIPRHKGLFHEKNQISIENFTIQQLNKAQNQWDFLAAFQIKFQLNIQKESNGQFLFKYIKIKDIQEINSISEIQREIQNINNAFKDKNSSKTYFQQFENKSDYESIQDTKVTSSPSPFLKQDIIGQLNLFNGMQVKKEIKEIQNAIQMSQQYQQQSIIFGDKLMYEQNKQKENTQIQQNCSSLSTNFEANKNQNSLTLKNQSQSDLKIANISQLSFQKFEETQRNENQPQNSVRFDKSYEQLMNLTQTKQDLEQIGYYYQEQSYLEAIKEKQNEVSPISQMKEDFQQRQKNQWQIQRQQLFMQQLSAPQSQSIDQEAKDKVVKKSQTRKNKQKNQFLANLQIDASNNSVSLSGESRSSNEKNLIIKKIKSKVGLKNLMAYFFIGFASFGIFIGITVLGYLNNQNGIDLFSPSFKTITKPIELLYNTLDVARQVCFQNLVQNYFPLMDTNLKNIQSNAAYKKAVSGISDLQGDYVALVLTYSNRDSISYLEKQISDVKVMTQINNSTNIYSIQTKQQIDLLKDYYYYTNWFLVQNTPSIEYFEWENLPELKQKQTSFQSYIESNISSFLNGTTQNYWIQFSIVISMAGLLVIVFFVIKYLSVKQKEQILSLMGSIRPDLLELQIQKINEFVEFIQKKIIKKQNKLNGGRNISSVGSNIFSNEQLEQEEEIRKFYQIQNFSQKRKRSIAQFDSLPKIKFIHVLIGLIFIAAFVFQPILNLVLVSTYVREQQWLLDSKKAVIELIVAIQQIITPQFYNIQAIFNNQNPTKTQYFDYMQNELATYQKMKSYQTYLQYPPQFTRYNQVLYNDLYNKIVNDDICQVMINYPTYFRANQTGVQCETLAEGILTKGMIQSYNYAVDQIDVFTQIYMQYTEYTPVEFQNIQQQIQKLQQMQNILTELNDLVIAIENGAVALNIYYYYVTAEYTDSIANTIYFLFWYQLIFVCLAIFIGWNKLFSAINQDLIQTKSSLTLFHVDILLESVIIKKYFQTNKFGIF</sequence>
<feature type="transmembrane region" description="Helical" evidence="2">
    <location>
        <begin position="171"/>
        <end position="191"/>
    </location>
</feature>
<accession>Q22UE4</accession>
<dbReference type="GeneID" id="7846092"/>